<evidence type="ECO:0000313" key="3">
    <source>
        <dbReference type="Proteomes" id="UP000061489"/>
    </source>
</evidence>
<dbReference type="AlphaFoldDB" id="W5YIZ6"/>
<dbReference type="OrthoDB" id="6371371at2"/>
<dbReference type="Proteomes" id="UP000061489">
    <property type="component" value="Chromosome"/>
</dbReference>
<keyword evidence="3" id="KW-1185">Reference proteome</keyword>
<feature type="region of interest" description="Disordered" evidence="1">
    <location>
        <begin position="1"/>
        <end position="25"/>
    </location>
</feature>
<gene>
    <name evidence="2" type="ORF">AU14_11905</name>
</gene>
<organism evidence="2 3">
    <name type="scientific">Marinobacter similis</name>
    <dbReference type="NCBI Taxonomy" id="1420916"/>
    <lineage>
        <taxon>Bacteria</taxon>
        <taxon>Pseudomonadati</taxon>
        <taxon>Pseudomonadota</taxon>
        <taxon>Gammaproteobacteria</taxon>
        <taxon>Pseudomonadales</taxon>
        <taxon>Marinobacteraceae</taxon>
        <taxon>Marinobacter</taxon>
    </lineage>
</organism>
<dbReference type="KEGG" id="msx:AU14_11905"/>
<sequence>MQWGRKIKKNPGNNKNNADRQRFQGGFVKTDPPFDYLDQPPFSASFPVKRGQNLHKPLNSRFLLFATTDLNA</sequence>
<dbReference type="HOGENOM" id="CLU_2770994_0_0_6"/>
<accession>W5YIZ6</accession>
<protein>
    <submittedName>
        <fullName evidence="2">Uncharacterized protein</fullName>
    </submittedName>
</protein>
<evidence type="ECO:0000313" key="2">
    <source>
        <dbReference type="EMBL" id="AHI29051.1"/>
    </source>
</evidence>
<name>W5YIZ6_9GAMM</name>
<dbReference type="EMBL" id="CP007151">
    <property type="protein sequence ID" value="AHI29051.1"/>
    <property type="molecule type" value="Genomic_DNA"/>
</dbReference>
<proteinExistence type="predicted"/>
<reference evidence="2 3" key="1">
    <citation type="journal article" date="2014" name="Genome Announc.">
        <title>Draft Genome Sequences of Marinobacter similis A3d10T and Marinobacter salarius R9SW1T.</title>
        <authorList>
            <person name="Ivanova E.P."/>
            <person name="Ng H.J."/>
            <person name="Webb H.K."/>
            <person name="Feng G."/>
            <person name="Oshima K."/>
            <person name="Hattori M."/>
            <person name="Ohkuma M."/>
            <person name="Sergeev A.F."/>
            <person name="Mikhailov V.V."/>
            <person name="Crawford R.J."/>
            <person name="Sawabe T."/>
        </authorList>
    </citation>
    <scope>NUCLEOTIDE SEQUENCE [LARGE SCALE GENOMIC DNA]</scope>
    <source>
        <strain evidence="2 3">A3d10</strain>
    </source>
</reference>
<evidence type="ECO:0000256" key="1">
    <source>
        <dbReference type="SAM" id="MobiDB-lite"/>
    </source>
</evidence>